<dbReference type="Proteomes" id="UP000003741">
    <property type="component" value="Unassembled WGS sequence"/>
</dbReference>
<protein>
    <submittedName>
        <fullName evidence="1">Uncharacterized protein</fullName>
    </submittedName>
</protein>
<dbReference type="AlphaFoldDB" id="I9QQG9"/>
<proteinExistence type="predicted"/>
<name>I9QQG9_9BACE</name>
<evidence type="ECO:0000313" key="1">
    <source>
        <dbReference type="EMBL" id="EIY31916.1"/>
    </source>
</evidence>
<dbReference type="EMBL" id="AGXG01000052">
    <property type="protein sequence ID" value="EIY31916.1"/>
    <property type="molecule type" value="Genomic_DNA"/>
</dbReference>
<organism evidence="1 2">
    <name type="scientific">Bacteroides cellulosilyticus CL02T12C19</name>
    <dbReference type="NCBI Taxonomy" id="997874"/>
    <lineage>
        <taxon>Bacteria</taxon>
        <taxon>Pseudomonadati</taxon>
        <taxon>Bacteroidota</taxon>
        <taxon>Bacteroidia</taxon>
        <taxon>Bacteroidales</taxon>
        <taxon>Bacteroidaceae</taxon>
        <taxon>Bacteroides</taxon>
    </lineage>
</organism>
<dbReference type="HOGENOM" id="CLU_3095391_0_0_10"/>
<dbReference type="RefSeq" id="WP_007217034.1">
    <property type="nucleotide sequence ID" value="NZ_JH724086.1"/>
</dbReference>
<sequence>MADIGANTLFLSAYYGLSLLWDEYAATGSTDMKFVPYDGTSVSFRGNGRFS</sequence>
<reference evidence="1 2" key="1">
    <citation type="submission" date="2012-02" db="EMBL/GenBank/DDBJ databases">
        <title>The Genome Sequence of Bacteroides cellulosilyticus CL02T12C19.</title>
        <authorList>
            <consortium name="The Broad Institute Genome Sequencing Platform"/>
            <person name="Earl A."/>
            <person name="Ward D."/>
            <person name="Feldgarden M."/>
            <person name="Gevers D."/>
            <person name="Zitomersky N.L."/>
            <person name="Coyne M.J."/>
            <person name="Comstock L.E."/>
            <person name="Young S.K."/>
            <person name="Zeng Q."/>
            <person name="Gargeya S."/>
            <person name="Fitzgerald M."/>
            <person name="Haas B."/>
            <person name="Abouelleil A."/>
            <person name="Alvarado L."/>
            <person name="Arachchi H.M."/>
            <person name="Berlin A."/>
            <person name="Chapman S.B."/>
            <person name="Gearin G."/>
            <person name="Goldberg J."/>
            <person name="Griggs A."/>
            <person name="Gujja S."/>
            <person name="Hansen M."/>
            <person name="Heiman D."/>
            <person name="Howarth C."/>
            <person name="Larimer J."/>
            <person name="Lui A."/>
            <person name="MacDonald P.J.P."/>
            <person name="McCowen C."/>
            <person name="Montmayeur A."/>
            <person name="Murphy C."/>
            <person name="Neiman D."/>
            <person name="Pearson M."/>
            <person name="Priest M."/>
            <person name="Roberts A."/>
            <person name="Saif S."/>
            <person name="Shea T."/>
            <person name="Sisk P."/>
            <person name="Stolte C."/>
            <person name="Sykes S."/>
            <person name="Wortman J."/>
            <person name="Nusbaum C."/>
            <person name="Birren B."/>
        </authorList>
    </citation>
    <scope>NUCLEOTIDE SEQUENCE [LARGE SCALE GENOMIC DNA]</scope>
    <source>
        <strain evidence="1 2">CL02T12C19</strain>
    </source>
</reference>
<accession>I9QQG9</accession>
<gene>
    <name evidence="1" type="ORF">HMPREF1062_02343</name>
</gene>
<evidence type="ECO:0000313" key="2">
    <source>
        <dbReference type="Proteomes" id="UP000003741"/>
    </source>
</evidence>
<keyword evidence="2" id="KW-1185">Reference proteome</keyword>
<dbReference type="PATRIC" id="fig|997874.3.peg.2398"/>
<comment type="caution">
    <text evidence="1">The sequence shown here is derived from an EMBL/GenBank/DDBJ whole genome shotgun (WGS) entry which is preliminary data.</text>
</comment>